<comment type="caution">
    <text evidence="1">The sequence shown here is derived from an EMBL/GenBank/DDBJ whole genome shotgun (WGS) entry which is preliminary data.</text>
</comment>
<accession>T1AN50</accession>
<name>T1AN50_9ZZZZ</name>
<reference evidence="1" key="1">
    <citation type="submission" date="2013-08" db="EMBL/GenBank/DDBJ databases">
        <authorList>
            <person name="Mendez C."/>
            <person name="Richter M."/>
            <person name="Ferrer M."/>
            <person name="Sanchez J."/>
        </authorList>
    </citation>
    <scope>NUCLEOTIDE SEQUENCE</scope>
</reference>
<protein>
    <submittedName>
        <fullName evidence="1">Uncharacterized protein</fullName>
    </submittedName>
</protein>
<dbReference type="AlphaFoldDB" id="T1AN50"/>
<gene>
    <name evidence="1" type="ORF">B1B_08432</name>
</gene>
<dbReference type="EMBL" id="AUZY01005495">
    <property type="protein sequence ID" value="EQD58817.1"/>
    <property type="molecule type" value="Genomic_DNA"/>
</dbReference>
<sequence length="57" mass="6456">MIGIANSKNNVKIRLAEERWFHISESHDDLAGHTFDVLECIENPDYIVKGTTDEVIA</sequence>
<proteinExistence type="predicted"/>
<organism evidence="1">
    <name type="scientific">mine drainage metagenome</name>
    <dbReference type="NCBI Taxonomy" id="410659"/>
    <lineage>
        <taxon>unclassified sequences</taxon>
        <taxon>metagenomes</taxon>
        <taxon>ecological metagenomes</taxon>
    </lineage>
</organism>
<feature type="non-terminal residue" evidence="1">
    <location>
        <position position="57"/>
    </location>
</feature>
<reference evidence="1" key="2">
    <citation type="journal article" date="2014" name="ISME J.">
        <title>Microbial stratification in low pH oxic and suboxic macroscopic growths along an acid mine drainage.</title>
        <authorList>
            <person name="Mendez-Garcia C."/>
            <person name="Mesa V."/>
            <person name="Sprenger R.R."/>
            <person name="Richter M."/>
            <person name="Diez M.S."/>
            <person name="Solano J."/>
            <person name="Bargiela R."/>
            <person name="Golyshina O.V."/>
            <person name="Manteca A."/>
            <person name="Ramos J.L."/>
            <person name="Gallego J.R."/>
            <person name="Llorente I."/>
            <person name="Martins Dos Santos V.A."/>
            <person name="Jensen O.N."/>
            <person name="Pelaez A.I."/>
            <person name="Sanchez J."/>
            <person name="Ferrer M."/>
        </authorList>
    </citation>
    <scope>NUCLEOTIDE SEQUENCE</scope>
</reference>
<evidence type="ECO:0000313" key="1">
    <source>
        <dbReference type="EMBL" id="EQD58817.1"/>
    </source>
</evidence>